<evidence type="ECO:0000259" key="8">
    <source>
        <dbReference type="PROSITE" id="PS50157"/>
    </source>
</evidence>
<keyword evidence="3 6" id="KW-0863">Zinc-finger</keyword>
<dbReference type="EMBL" id="SUNJ01015593">
    <property type="protein sequence ID" value="TPP50548.1"/>
    <property type="molecule type" value="Genomic_DNA"/>
</dbReference>
<proteinExistence type="predicted"/>
<feature type="region of interest" description="Disordered" evidence="7">
    <location>
        <begin position="720"/>
        <end position="770"/>
    </location>
</feature>
<dbReference type="GO" id="GO:0008270">
    <property type="term" value="F:zinc ion binding"/>
    <property type="evidence" value="ECO:0007669"/>
    <property type="project" value="UniProtKB-KW"/>
</dbReference>
<evidence type="ECO:0000256" key="6">
    <source>
        <dbReference type="PROSITE-ProRule" id="PRU00042"/>
    </source>
</evidence>
<evidence type="ECO:0000256" key="1">
    <source>
        <dbReference type="ARBA" id="ARBA00022723"/>
    </source>
</evidence>
<dbReference type="AlphaFoldDB" id="A0A504XTC5"/>
<dbReference type="Gene3D" id="3.30.160.60">
    <property type="entry name" value="Classic Zinc Finger"/>
    <property type="match status" value="2"/>
</dbReference>
<dbReference type="PANTHER" id="PTHR24388">
    <property type="entry name" value="ZINC FINGER PROTEIN"/>
    <property type="match status" value="1"/>
</dbReference>
<dbReference type="STRING" id="46835.A0A504XTC5"/>
<comment type="caution">
    <text evidence="9">The sequence shown here is derived from an EMBL/GenBank/DDBJ whole genome shotgun (WGS) entry which is preliminary data.</text>
</comment>
<evidence type="ECO:0000256" key="7">
    <source>
        <dbReference type="SAM" id="MobiDB-lite"/>
    </source>
</evidence>
<dbReference type="SMART" id="SM00355">
    <property type="entry name" value="ZnF_C2H2"/>
    <property type="match status" value="7"/>
</dbReference>
<name>A0A504XTC5_FASGI</name>
<reference evidence="9 10" key="1">
    <citation type="submission" date="2019-04" db="EMBL/GenBank/DDBJ databases">
        <title>Annotation for the trematode Fasciola gigantica.</title>
        <authorList>
            <person name="Choi Y.-J."/>
        </authorList>
    </citation>
    <scope>NUCLEOTIDE SEQUENCE [LARGE SCALE GENOMIC DNA]</scope>
    <source>
        <strain evidence="9">Uganda_cow_1</strain>
    </source>
</reference>
<feature type="domain" description="C2H2-type" evidence="8">
    <location>
        <begin position="242"/>
        <end position="269"/>
    </location>
</feature>
<dbReference type="GO" id="GO:0000978">
    <property type="term" value="F:RNA polymerase II cis-regulatory region sequence-specific DNA binding"/>
    <property type="evidence" value="ECO:0007669"/>
    <property type="project" value="TreeGrafter"/>
</dbReference>
<protein>
    <submittedName>
        <fullName evidence="9">Suppressor of hairy wing</fullName>
    </submittedName>
</protein>
<keyword evidence="5" id="KW-0539">Nucleus</keyword>
<dbReference type="InterPro" id="IPR013087">
    <property type="entry name" value="Znf_C2H2_type"/>
</dbReference>
<dbReference type="PANTHER" id="PTHR24388:SF90">
    <property type="entry name" value="C2H2-TYPE DOMAIN-CONTAINING PROTEIN"/>
    <property type="match status" value="1"/>
</dbReference>
<evidence type="ECO:0000313" key="9">
    <source>
        <dbReference type="EMBL" id="TPP50548.1"/>
    </source>
</evidence>
<organism evidence="9 10">
    <name type="scientific">Fasciola gigantica</name>
    <name type="common">Giant liver fluke</name>
    <dbReference type="NCBI Taxonomy" id="46835"/>
    <lineage>
        <taxon>Eukaryota</taxon>
        <taxon>Metazoa</taxon>
        <taxon>Spiralia</taxon>
        <taxon>Lophotrochozoa</taxon>
        <taxon>Platyhelminthes</taxon>
        <taxon>Trematoda</taxon>
        <taxon>Digenea</taxon>
        <taxon>Plagiorchiida</taxon>
        <taxon>Echinostomata</taxon>
        <taxon>Echinostomatoidea</taxon>
        <taxon>Fasciolidae</taxon>
        <taxon>Fasciola</taxon>
    </lineage>
</organism>
<dbReference type="OrthoDB" id="10032537at2759"/>
<dbReference type="InterPro" id="IPR050527">
    <property type="entry name" value="Snail/Krueppel_Znf"/>
</dbReference>
<keyword evidence="2" id="KW-0677">Repeat</keyword>
<keyword evidence="4" id="KW-0862">Zinc</keyword>
<accession>A0A504XTC5</accession>
<evidence type="ECO:0000313" key="10">
    <source>
        <dbReference type="Proteomes" id="UP000316759"/>
    </source>
</evidence>
<feature type="compositionally biased region" description="Basic and acidic residues" evidence="7">
    <location>
        <begin position="722"/>
        <end position="746"/>
    </location>
</feature>
<dbReference type="Proteomes" id="UP000316759">
    <property type="component" value="Unassembled WGS sequence"/>
</dbReference>
<feature type="region of interest" description="Disordered" evidence="7">
    <location>
        <begin position="792"/>
        <end position="824"/>
    </location>
</feature>
<dbReference type="PROSITE" id="PS00028">
    <property type="entry name" value="ZINC_FINGER_C2H2_1"/>
    <property type="match status" value="3"/>
</dbReference>
<feature type="region of interest" description="Disordered" evidence="7">
    <location>
        <begin position="632"/>
        <end position="674"/>
    </location>
</feature>
<sequence length="1075" mass="119161">MAVSLGLNPLRRRKYRTLSLLCDDEPLSDAQLKAYQTRLQEYRTFLDAVSRLALCGNVCVTEEAVTIGEHGLLTGESLNALQHAGAISVYNTLQQNNWEFSIAEDGEVAVIKTHNPIPDEFLDSEKPIRSDWPAIHISECFVDGERAKIHGSVRPLRTFLPPTVVFRNAADVDEDIPEPELNVPSTSNNDGTVELVPSAKGITVKRIKKDSKEVEYIPLEEYYFGRQEGSGEYMEEKGDFRFKCAVCQRIFYSNVKLMSHILGHVDELSQASLDVADVTHCQHCDILFSSAFEYRAHMDNVHSSTYSDLSQATETGQVTAQSASQLLLQQKEGVGTLGDAANGHMQRVVVSNVISCRICGKETNSELALAHHLQSSHRQREMPYVCRLCLFRSSLFEDILDHFKKFHDNSNHLLCTYCLRIFTPSDARSPHYASPTGPTTLAPGVGQTQVYLQHLRMHQVRHQLRRCPTCRLNFTNKSDYQVHRRLDHKAVRDGATDRTDEIGLDGYEATDQTVRRLKETQPHITLMNAPEAGGIMDLDLLRFPENIGEVHCLECGEPMDSDVHKRYLPCSLCRFATCCAVGYNRHVNRVHVYVAGAPQTEPDSGMPMVRPIHFQWIDDEVALLDALNQTDPTPVTVTSQPSAGNNNQPVDVVTEENEEPAPSELVTDTDQPKTSPVDLQIDELLHESEQLSTEAAKSTELAVDQVAEQILEEAAQVLEQKGSPRMEVPIEEHPTDNVDVPNKNDESGQSANVSASLTEIKTQTEVENADNLTRDIDMHANAAVTIPGMLEDQSEPEASQTNPINITDQPQSIHACDQQSGKPREIDPASVILRYMASLVDARLFACTHCAASAMNGNSLARHMVEECGANTATLSPDPLLVKARQETEEQYRIQKAQEQQEQTEAGILFESTDVNLTGTELSNVVHQSERPNEDVVMMSVDGDQLASYGFTGSEDPTAFGTHLVTQVGPNGTTIDLTNDNGEIVQQFLIPDDLQLDEGQTLVVIQGEDGQPQLAIVNQADLIDPNNQQMVIQTEDGQANNMLLYSSALDGQHHLEEAVIVGQEEEKENHQYALG</sequence>
<feature type="compositionally biased region" description="Polar residues" evidence="7">
    <location>
        <begin position="632"/>
        <end position="649"/>
    </location>
</feature>
<feature type="compositionally biased region" description="Polar residues" evidence="7">
    <location>
        <begin position="796"/>
        <end position="821"/>
    </location>
</feature>
<evidence type="ECO:0000256" key="4">
    <source>
        <dbReference type="ARBA" id="ARBA00022833"/>
    </source>
</evidence>
<keyword evidence="1" id="KW-0479">Metal-binding</keyword>
<dbReference type="GO" id="GO:0000981">
    <property type="term" value="F:DNA-binding transcription factor activity, RNA polymerase II-specific"/>
    <property type="evidence" value="ECO:0007669"/>
    <property type="project" value="TreeGrafter"/>
</dbReference>
<dbReference type="InterPro" id="IPR057618">
    <property type="entry name" value="Znf_POGZ/Z280C-D-like"/>
</dbReference>
<dbReference type="PROSITE" id="PS50157">
    <property type="entry name" value="ZINC_FINGER_C2H2_2"/>
    <property type="match status" value="2"/>
</dbReference>
<evidence type="ECO:0000256" key="5">
    <source>
        <dbReference type="ARBA" id="ARBA00023242"/>
    </source>
</evidence>
<dbReference type="Pfam" id="PF25429">
    <property type="entry name" value="zf-POGZ"/>
    <property type="match status" value="1"/>
</dbReference>
<evidence type="ECO:0000256" key="3">
    <source>
        <dbReference type="ARBA" id="ARBA00022771"/>
    </source>
</evidence>
<feature type="compositionally biased region" description="Polar residues" evidence="7">
    <location>
        <begin position="747"/>
        <end position="766"/>
    </location>
</feature>
<gene>
    <name evidence="9" type="ORF">FGIG_00037</name>
</gene>
<feature type="domain" description="C2H2-type" evidence="8">
    <location>
        <begin position="465"/>
        <end position="493"/>
    </location>
</feature>
<keyword evidence="10" id="KW-1185">Reference proteome</keyword>
<evidence type="ECO:0000256" key="2">
    <source>
        <dbReference type="ARBA" id="ARBA00022737"/>
    </source>
</evidence>